<dbReference type="SUPFAM" id="SSF50621">
    <property type="entry name" value="Alanine racemase C-terminal domain-like"/>
    <property type="match status" value="1"/>
</dbReference>
<dbReference type="PANTHER" id="PTHR43727:SF2">
    <property type="entry name" value="GROUP IV DECARBOXYLASE"/>
    <property type="match status" value="1"/>
</dbReference>
<dbReference type="Gene3D" id="3.20.20.10">
    <property type="entry name" value="Alanine racemase"/>
    <property type="match status" value="1"/>
</dbReference>
<evidence type="ECO:0000256" key="3">
    <source>
        <dbReference type="ARBA" id="ARBA00022898"/>
    </source>
</evidence>
<dbReference type="PANTHER" id="PTHR43727">
    <property type="entry name" value="DIAMINOPIMELATE DECARBOXYLASE"/>
    <property type="match status" value="1"/>
</dbReference>
<dbReference type="NCBIfam" id="TIGR01048">
    <property type="entry name" value="lysA"/>
    <property type="match status" value="1"/>
</dbReference>
<comment type="pathway">
    <text evidence="5 7">Amino-acid biosynthesis; L-lysine biosynthesis via DAP pathway; L-lysine from DL-2,6-diaminopimelate: step 1/1.</text>
</comment>
<feature type="binding site" evidence="5">
    <location>
        <begin position="293"/>
        <end position="296"/>
    </location>
    <ligand>
        <name>pyridoxal 5'-phosphate</name>
        <dbReference type="ChEBI" id="CHEBI:597326"/>
    </ligand>
</feature>
<dbReference type="HAMAP" id="MF_02120">
    <property type="entry name" value="LysA"/>
    <property type="match status" value="1"/>
</dbReference>
<evidence type="ECO:0000256" key="4">
    <source>
        <dbReference type="ARBA" id="ARBA00023239"/>
    </source>
</evidence>
<comment type="function">
    <text evidence="5">Specifically catalyzes the decarboxylation of meso-diaminopimelate (meso-DAP) to L-lysine.</text>
</comment>
<evidence type="ECO:0000256" key="2">
    <source>
        <dbReference type="ARBA" id="ARBA00022793"/>
    </source>
</evidence>
<evidence type="ECO:0000313" key="11">
    <source>
        <dbReference type="Proteomes" id="UP001287059"/>
    </source>
</evidence>
<comment type="cofactor">
    <cofactor evidence="1 5 7">
        <name>pyridoxal 5'-phosphate</name>
        <dbReference type="ChEBI" id="CHEBI:597326"/>
    </cofactor>
</comment>
<dbReference type="GO" id="GO:0008836">
    <property type="term" value="F:diaminopimelate decarboxylase activity"/>
    <property type="evidence" value="ECO:0007669"/>
    <property type="project" value="UniProtKB-EC"/>
</dbReference>
<dbReference type="InterPro" id="IPR002986">
    <property type="entry name" value="DAP_deCOOHase_LysA"/>
</dbReference>
<reference evidence="10 11" key="1">
    <citation type="submission" date="2023-08" db="EMBL/GenBank/DDBJ databases">
        <title>Implementing the SeqCode for naming new Mesorhizobium species isolated from Vachellia karroo root nodules.</title>
        <authorList>
            <person name="Van Lill M."/>
        </authorList>
    </citation>
    <scope>NUCLEOTIDE SEQUENCE [LARGE SCALE GENOMIC DNA]</scope>
    <source>
        <strain evidence="10 11">VK24D</strain>
    </source>
</reference>
<keyword evidence="11" id="KW-1185">Reference proteome</keyword>
<feature type="binding site" evidence="5">
    <location>
        <position position="391"/>
    </location>
    <ligand>
        <name>substrate</name>
    </ligand>
</feature>
<dbReference type="EC" id="4.1.1.20" evidence="5 6"/>
<evidence type="ECO:0000313" key="10">
    <source>
        <dbReference type="EMBL" id="MDX8479864.1"/>
    </source>
</evidence>
<gene>
    <name evidence="5 10" type="primary">lysA</name>
    <name evidence="10" type="ORF">RFN28_15435</name>
</gene>
<feature type="binding site" evidence="5">
    <location>
        <position position="391"/>
    </location>
    <ligand>
        <name>pyridoxal 5'-phosphate</name>
        <dbReference type="ChEBI" id="CHEBI:597326"/>
    </ligand>
</feature>
<dbReference type="InterPro" id="IPR022653">
    <property type="entry name" value="De-COase2_pyr-phos_BS"/>
</dbReference>
<evidence type="ECO:0000256" key="7">
    <source>
        <dbReference type="RuleBase" id="RU003738"/>
    </source>
</evidence>
<feature type="domain" description="Orn/DAP/Arg decarboxylase 2 N-terminal" evidence="9">
    <location>
        <begin position="55"/>
        <end position="299"/>
    </location>
</feature>
<comment type="catalytic activity">
    <reaction evidence="5 7">
        <text>meso-2,6-diaminopimelate + H(+) = L-lysine + CO2</text>
        <dbReference type="Rhea" id="RHEA:15101"/>
        <dbReference type="ChEBI" id="CHEBI:15378"/>
        <dbReference type="ChEBI" id="CHEBI:16526"/>
        <dbReference type="ChEBI" id="CHEBI:32551"/>
        <dbReference type="ChEBI" id="CHEBI:57791"/>
        <dbReference type="EC" id="4.1.1.20"/>
    </reaction>
</comment>
<dbReference type="InterPro" id="IPR009006">
    <property type="entry name" value="Ala_racemase/Decarboxylase_C"/>
</dbReference>
<dbReference type="Gene3D" id="2.40.37.10">
    <property type="entry name" value="Lyase, Ornithine Decarboxylase, Chain A, domain 1"/>
    <property type="match status" value="1"/>
</dbReference>
<dbReference type="RefSeq" id="WP_320288182.1">
    <property type="nucleotide sequence ID" value="NZ_JAVIIW010000016.1"/>
</dbReference>
<feature type="binding site" evidence="5">
    <location>
        <position position="332"/>
    </location>
    <ligand>
        <name>substrate</name>
    </ligand>
</feature>
<dbReference type="Pfam" id="PF00278">
    <property type="entry name" value="Orn_DAP_Arg_deC"/>
    <property type="match status" value="1"/>
</dbReference>
<feature type="modified residue" description="N6-(pyridoxal phosphate)lysine" evidence="5">
    <location>
        <position position="79"/>
    </location>
</feature>
<dbReference type="InterPro" id="IPR022644">
    <property type="entry name" value="De-COase2_N"/>
</dbReference>
<keyword evidence="5" id="KW-0028">Amino-acid biosynthesis</keyword>
<dbReference type="SUPFAM" id="SSF51419">
    <property type="entry name" value="PLP-binding barrel"/>
    <property type="match status" value="1"/>
</dbReference>
<keyword evidence="4 5" id="KW-0456">Lyase</keyword>
<feature type="binding site" evidence="5">
    <location>
        <position position="363"/>
    </location>
    <ligand>
        <name>substrate</name>
    </ligand>
</feature>
<feature type="binding site" evidence="5">
    <location>
        <position position="296"/>
    </location>
    <ligand>
        <name>substrate</name>
    </ligand>
</feature>
<dbReference type="PRINTS" id="PR01179">
    <property type="entry name" value="ODADCRBXLASE"/>
</dbReference>
<organism evidence="10 11">
    <name type="scientific">Mesorhizobium album</name>
    <dbReference type="NCBI Taxonomy" id="3072314"/>
    <lineage>
        <taxon>Bacteria</taxon>
        <taxon>Pseudomonadati</taxon>
        <taxon>Pseudomonadota</taxon>
        <taxon>Alphaproteobacteria</taxon>
        <taxon>Hyphomicrobiales</taxon>
        <taxon>Phyllobacteriaceae</taxon>
        <taxon>Mesorhizobium</taxon>
    </lineage>
</organism>
<dbReference type="InterPro" id="IPR029066">
    <property type="entry name" value="PLP-binding_barrel"/>
</dbReference>
<dbReference type="CDD" id="cd06828">
    <property type="entry name" value="PLPDE_III_DapDC"/>
    <property type="match status" value="1"/>
</dbReference>
<dbReference type="PRINTS" id="PR01181">
    <property type="entry name" value="DAPDCRBXLASE"/>
</dbReference>
<proteinExistence type="inferred from homology"/>
<comment type="caution">
    <text evidence="10">The sequence shown here is derived from an EMBL/GenBank/DDBJ whole genome shotgun (WGS) entry which is preliminary data.</text>
</comment>
<dbReference type="Proteomes" id="UP001287059">
    <property type="component" value="Unassembled WGS sequence"/>
</dbReference>
<keyword evidence="3 5" id="KW-0663">Pyridoxal phosphate</keyword>
<evidence type="ECO:0000259" key="8">
    <source>
        <dbReference type="Pfam" id="PF00278"/>
    </source>
</evidence>
<accession>A0ABU4XYU7</accession>
<feature type="binding site" evidence="5">
    <location>
        <position position="258"/>
    </location>
    <ligand>
        <name>pyridoxal 5'-phosphate</name>
        <dbReference type="ChEBI" id="CHEBI:597326"/>
    </ligand>
</feature>
<evidence type="ECO:0000256" key="5">
    <source>
        <dbReference type="HAMAP-Rule" id="MF_02120"/>
    </source>
</evidence>
<sequence>MTIANFDGIDAPKRLQTPEEKNLAEKGGFLQVEDVDLRELCELVGTPAYVYSSTAIVDAYRSFEDAFGRNRIAICFAVKANSNLSILSLLRSLGSGMDIVSGGELARALSAGVPGERIVFSGVGKTAAEIRQALDARIHQFNVESAAELQLIAALAAERKVRAPVSLRVNPDVDALTHAKISTGRKGDKFGIAMEDVARLYADAAADARLDPVGLAVHIGSQITELSPYQSAYSRLRGLVGELRAAGLPIRRLDLGGGLGISYGGNTSAPSLAAYADIVCRTVGDLGLELTIEPGRRIVGEAGVLVTEVLTVKHGEDADIVIIDAGMNDLARPALYGAVHPVSLLVGRPGLKRPCRIFGPVCESADFFGCYADLPPLMQGDRLVLHAAGAYGASMASNYNTRPLAPEVLVKGDSYAVVRRRQSIADMLVLEKDAGWFAASGRRKGDALSGIVSR</sequence>
<dbReference type="InterPro" id="IPR022643">
    <property type="entry name" value="De-COase2_C"/>
</dbReference>
<protein>
    <recommendedName>
        <fullName evidence="5 6">Diaminopimelate decarboxylase</fullName>
        <shortName evidence="5">DAP decarboxylase</shortName>
        <shortName evidence="5">DAPDC</shortName>
        <ecNumber evidence="5 6">4.1.1.20</ecNumber>
    </recommendedName>
</protein>
<feature type="binding site" evidence="5">
    <location>
        <position position="336"/>
    </location>
    <ligand>
        <name>substrate</name>
    </ligand>
</feature>
<dbReference type="PROSITE" id="PS00878">
    <property type="entry name" value="ODR_DC_2_1"/>
    <property type="match status" value="1"/>
</dbReference>
<evidence type="ECO:0000259" key="9">
    <source>
        <dbReference type="Pfam" id="PF02784"/>
    </source>
</evidence>
<name>A0ABU4XYU7_9HYPH</name>
<evidence type="ECO:0000256" key="6">
    <source>
        <dbReference type="NCBIfam" id="TIGR01048"/>
    </source>
</evidence>
<keyword evidence="5 7" id="KW-0457">Lysine biosynthesis</keyword>
<feature type="domain" description="Orn/DAP/Arg decarboxylase 2 C-terminal" evidence="8">
    <location>
        <begin position="49"/>
        <end position="389"/>
    </location>
</feature>
<comment type="subunit">
    <text evidence="5">Homodimer.</text>
</comment>
<keyword evidence="2 5" id="KW-0210">Decarboxylase</keyword>
<evidence type="ECO:0000256" key="1">
    <source>
        <dbReference type="ARBA" id="ARBA00001933"/>
    </source>
</evidence>
<dbReference type="Pfam" id="PF02784">
    <property type="entry name" value="Orn_Arg_deC_N"/>
    <property type="match status" value="1"/>
</dbReference>
<dbReference type="EMBL" id="JAVIIW010000016">
    <property type="protein sequence ID" value="MDX8479864.1"/>
    <property type="molecule type" value="Genomic_DNA"/>
</dbReference>
<comment type="similarity">
    <text evidence="5">Belongs to the Orn/Lys/Arg decarboxylase class-II family. LysA subfamily.</text>
</comment>
<dbReference type="InterPro" id="IPR000183">
    <property type="entry name" value="Orn/DAP/Arg_de-COase"/>
</dbReference>